<evidence type="ECO:0000256" key="2">
    <source>
        <dbReference type="ARBA" id="ARBA00004496"/>
    </source>
</evidence>
<dbReference type="GO" id="GO:0016020">
    <property type="term" value="C:membrane"/>
    <property type="evidence" value="ECO:0007669"/>
    <property type="project" value="UniProtKB-SubCell"/>
</dbReference>
<name>A0A7N0UGQ6_KALFE</name>
<evidence type="ECO:0000256" key="4">
    <source>
        <dbReference type="ARBA" id="ARBA00022448"/>
    </source>
</evidence>
<keyword evidence="5" id="KW-0963">Cytoplasm</keyword>
<dbReference type="Pfam" id="PF25099">
    <property type="entry name" value="GOLD_PATL1_C"/>
    <property type="match status" value="1"/>
</dbReference>
<organism evidence="13 14">
    <name type="scientific">Kalanchoe fedtschenkoi</name>
    <name type="common">Lavender scallops</name>
    <name type="synonym">South American air plant</name>
    <dbReference type="NCBI Taxonomy" id="63787"/>
    <lineage>
        <taxon>Eukaryota</taxon>
        <taxon>Viridiplantae</taxon>
        <taxon>Streptophyta</taxon>
        <taxon>Embryophyta</taxon>
        <taxon>Tracheophyta</taxon>
        <taxon>Spermatophyta</taxon>
        <taxon>Magnoliopsida</taxon>
        <taxon>eudicotyledons</taxon>
        <taxon>Gunneridae</taxon>
        <taxon>Pentapetalae</taxon>
        <taxon>Saxifragales</taxon>
        <taxon>Crassulaceae</taxon>
        <taxon>Kalanchoe</taxon>
    </lineage>
</organism>
<dbReference type="Pfam" id="PF03765">
    <property type="entry name" value="CRAL_TRIO_N"/>
    <property type="match status" value="1"/>
</dbReference>
<evidence type="ECO:0000256" key="9">
    <source>
        <dbReference type="ARBA" id="ARBA00023306"/>
    </source>
</evidence>
<evidence type="ECO:0000259" key="11">
    <source>
        <dbReference type="PROSITE" id="PS50191"/>
    </source>
</evidence>
<comment type="similarity">
    <text evidence="3">Belongs to the patellin family.</text>
</comment>
<dbReference type="InterPro" id="IPR044834">
    <property type="entry name" value="PATL"/>
</dbReference>
<feature type="domain" description="CRAL-TRIO" evidence="11">
    <location>
        <begin position="146"/>
        <end position="321"/>
    </location>
</feature>
<dbReference type="PROSITE" id="PS50866">
    <property type="entry name" value="GOLD"/>
    <property type="match status" value="1"/>
</dbReference>
<evidence type="ECO:0008006" key="15">
    <source>
        <dbReference type="Google" id="ProtNLM"/>
    </source>
</evidence>
<protein>
    <recommendedName>
        <fullName evidence="15">Patellin-3</fullName>
    </recommendedName>
</protein>
<dbReference type="GO" id="GO:0005737">
    <property type="term" value="C:cytoplasm"/>
    <property type="evidence" value="ECO:0007669"/>
    <property type="project" value="UniProtKB-SubCell"/>
</dbReference>
<dbReference type="OMA" id="NAPRWYI"/>
<evidence type="ECO:0000256" key="6">
    <source>
        <dbReference type="ARBA" id="ARBA00022618"/>
    </source>
</evidence>
<evidence type="ECO:0000256" key="8">
    <source>
        <dbReference type="ARBA" id="ARBA00023136"/>
    </source>
</evidence>
<keyword evidence="9" id="KW-0131">Cell cycle</keyword>
<dbReference type="InterPro" id="IPR001251">
    <property type="entry name" value="CRAL-TRIO_dom"/>
</dbReference>
<evidence type="ECO:0000256" key="7">
    <source>
        <dbReference type="ARBA" id="ARBA00023121"/>
    </source>
</evidence>
<keyword evidence="7" id="KW-0446">Lipid-binding</keyword>
<dbReference type="PANTHER" id="PTHR45932">
    <property type="entry name" value="PATELLIN-1"/>
    <property type="match status" value="1"/>
</dbReference>
<keyword evidence="6" id="KW-0132">Cell division</keyword>
<dbReference type="InterPro" id="IPR036273">
    <property type="entry name" value="CRAL/TRIO_N_dom_sf"/>
</dbReference>
<dbReference type="GO" id="GO:0051301">
    <property type="term" value="P:cell division"/>
    <property type="evidence" value="ECO:0007669"/>
    <property type="project" value="UniProtKB-KW"/>
</dbReference>
<evidence type="ECO:0000313" key="13">
    <source>
        <dbReference type="EnsemblPlants" id="Kaladp0067s0305.1.v1.1"/>
    </source>
</evidence>
<evidence type="ECO:0000256" key="5">
    <source>
        <dbReference type="ARBA" id="ARBA00022490"/>
    </source>
</evidence>
<reference evidence="13" key="1">
    <citation type="submission" date="2021-01" db="UniProtKB">
        <authorList>
            <consortium name="EnsemblPlants"/>
        </authorList>
    </citation>
    <scope>IDENTIFICATION</scope>
</reference>
<feature type="compositionally biased region" description="Polar residues" evidence="10">
    <location>
        <begin position="7"/>
        <end position="16"/>
    </location>
</feature>
<dbReference type="SUPFAM" id="SSF52087">
    <property type="entry name" value="CRAL/TRIO domain"/>
    <property type="match status" value="1"/>
</dbReference>
<sequence length="436" mass="50132">MTEESGDATQRIQADVSTVKLDPAPSTEEPKLHHPPQSLVSFREESNLIADLDDLQKKALAQLQHLVQQALDSNQLTPHKGGGGDEDDTSGADVCIWGVPLMKDDRSDVILLKFLRARDFKAADAFEMLKTTLRWRREYGVDQLLEEDLGHDLDKVAFMHGYDRDGHPVCYNVYGEFQNKELYNRTFLDQDKQDKFIKWRIQFLERSIRKLDFRQGGISSVFQVNDFSNMPGLSKRHHWLATKQAIQIMQDNYPEFVAKQVLINLPWWYVAYYTMLSPFMTQRMKSKLVFAGPAKSADTLFKYISPEHVPVQYGGLSVDYCDCNPEFTLDDPVSDVNVKPGTKQTVEIIIYEKCTIVWELRVPGWEVRYAAEFVPDTNDAYTIIVHKSRKMLPADEPVVCESFKVTDLGKLLLIIDNPTQKKKKLLYRYKINPSNP</sequence>
<dbReference type="CDD" id="cd00170">
    <property type="entry name" value="SEC14"/>
    <property type="match status" value="1"/>
</dbReference>
<keyword evidence="4" id="KW-0813">Transport</keyword>
<dbReference type="InterPro" id="IPR036865">
    <property type="entry name" value="CRAL-TRIO_dom_sf"/>
</dbReference>
<dbReference type="EnsemblPlants" id="Kaladp0067s0305.1.v1.1">
    <property type="protein sequence ID" value="Kaladp0067s0305.1.v1.1"/>
    <property type="gene ID" value="Kaladp0067s0305.v1.1"/>
</dbReference>
<keyword evidence="14" id="KW-1185">Reference proteome</keyword>
<dbReference type="PROSITE" id="PS50191">
    <property type="entry name" value="CRAL_TRIO"/>
    <property type="match status" value="1"/>
</dbReference>
<accession>A0A7N0UGQ6</accession>
<dbReference type="Gramene" id="Kaladp0067s0305.1.v1.1">
    <property type="protein sequence ID" value="Kaladp0067s0305.1.v1.1"/>
    <property type="gene ID" value="Kaladp0067s0305.v1.1"/>
</dbReference>
<dbReference type="InterPro" id="IPR011074">
    <property type="entry name" value="CRAL/TRIO_N_dom"/>
</dbReference>
<dbReference type="SMART" id="SM01100">
    <property type="entry name" value="CRAL_TRIO_N"/>
    <property type="match status" value="1"/>
</dbReference>
<dbReference type="Gene3D" id="1.10.8.20">
    <property type="entry name" value="N-terminal domain of phosphatidylinositol transfer protein sec14p"/>
    <property type="match status" value="1"/>
</dbReference>
<dbReference type="Gene3D" id="2.60.120.680">
    <property type="entry name" value="GOLD domain"/>
    <property type="match status" value="1"/>
</dbReference>
<evidence type="ECO:0000256" key="1">
    <source>
        <dbReference type="ARBA" id="ARBA00004370"/>
    </source>
</evidence>
<comment type="subcellular location">
    <subcellularLocation>
        <location evidence="2">Cytoplasm</location>
    </subcellularLocation>
    <subcellularLocation>
        <location evidence="1">Membrane</location>
    </subcellularLocation>
</comment>
<dbReference type="Gene3D" id="3.40.525.10">
    <property type="entry name" value="CRAL-TRIO lipid binding domain"/>
    <property type="match status" value="1"/>
</dbReference>
<dbReference type="Pfam" id="PF00650">
    <property type="entry name" value="CRAL_TRIO"/>
    <property type="match status" value="1"/>
</dbReference>
<evidence type="ECO:0000256" key="3">
    <source>
        <dbReference type="ARBA" id="ARBA00007155"/>
    </source>
</evidence>
<dbReference type="Proteomes" id="UP000594263">
    <property type="component" value="Unplaced"/>
</dbReference>
<proteinExistence type="inferred from homology"/>
<dbReference type="GO" id="GO:0008289">
    <property type="term" value="F:lipid binding"/>
    <property type="evidence" value="ECO:0007669"/>
    <property type="project" value="UniProtKB-KW"/>
</dbReference>
<keyword evidence="8" id="KW-0472">Membrane</keyword>
<dbReference type="InterPro" id="IPR009038">
    <property type="entry name" value="GOLD_dom"/>
</dbReference>
<dbReference type="InterPro" id="IPR056794">
    <property type="entry name" value="PATL1-6_C_GOLD"/>
</dbReference>
<dbReference type="SMART" id="SM00516">
    <property type="entry name" value="SEC14"/>
    <property type="match status" value="1"/>
</dbReference>
<dbReference type="AlphaFoldDB" id="A0A7N0UGQ6"/>
<feature type="domain" description="GOLD" evidence="12">
    <location>
        <begin position="326"/>
        <end position="431"/>
    </location>
</feature>
<feature type="region of interest" description="Disordered" evidence="10">
    <location>
        <begin position="1"/>
        <end position="40"/>
    </location>
</feature>
<dbReference type="SUPFAM" id="SSF46938">
    <property type="entry name" value="CRAL/TRIO N-terminal domain"/>
    <property type="match status" value="1"/>
</dbReference>
<dbReference type="PANTHER" id="PTHR45932:SF6">
    <property type="entry name" value="PATELLIN-3"/>
    <property type="match status" value="1"/>
</dbReference>
<dbReference type="PRINTS" id="PR00180">
    <property type="entry name" value="CRETINALDHBP"/>
</dbReference>
<evidence type="ECO:0000256" key="10">
    <source>
        <dbReference type="SAM" id="MobiDB-lite"/>
    </source>
</evidence>
<evidence type="ECO:0000313" key="14">
    <source>
        <dbReference type="Proteomes" id="UP000594263"/>
    </source>
</evidence>
<evidence type="ECO:0000259" key="12">
    <source>
        <dbReference type="PROSITE" id="PS50866"/>
    </source>
</evidence>